<dbReference type="PANTHER" id="PTHR30537">
    <property type="entry name" value="HTH-TYPE TRANSCRIPTIONAL REGULATOR"/>
    <property type="match status" value="1"/>
</dbReference>
<keyword evidence="2" id="KW-0805">Transcription regulation</keyword>
<dbReference type="GO" id="GO:0006351">
    <property type="term" value="P:DNA-templated transcription"/>
    <property type="evidence" value="ECO:0007669"/>
    <property type="project" value="TreeGrafter"/>
</dbReference>
<proteinExistence type="inferred from homology"/>
<keyword evidence="3" id="KW-0238">DNA-binding</keyword>
<dbReference type="SUPFAM" id="SSF46785">
    <property type="entry name" value="Winged helix' DNA-binding domain"/>
    <property type="match status" value="1"/>
</dbReference>
<dbReference type="InterPro" id="IPR005119">
    <property type="entry name" value="LysR_subst-bd"/>
</dbReference>
<keyword evidence="4" id="KW-0804">Transcription</keyword>
<dbReference type="RefSeq" id="WP_101834746.1">
    <property type="nucleotide sequence ID" value="NZ_PJZK01000008.1"/>
</dbReference>
<dbReference type="Pfam" id="PF00126">
    <property type="entry name" value="HTH_1"/>
    <property type="match status" value="1"/>
</dbReference>
<dbReference type="InterPro" id="IPR058163">
    <property type="entry name" value="LysR-type_TF_proteobact-type"/>
</dbReference>
<dbReference type="Pfam" id="PF03466">
    <property type="entry name" value="LysR_substrate"/>
    <property type="match status" value="1"/>
</dbReference>
<comment type="similarity">
    <text evidence="1">Belongs to the LysR transcriptional regulatory family.</text>
</comment>
<reference evidence="6 7" key="1">
    <citation type="submission" date="2017-12" db="EMBL/GenBank/DDBJ databases">
        <title>Characterization of six clinical isolates of Enterochimera gen. nov., a novel genus of the Yersiniaciae family and the three species Enterochimera arupensis sp. nov., Enterochimera coloradensis sp. nov, and Enterochimera californica sp. nov.</title>
        <authorList>
            <person name="Rossi A."/>
            <person name="Fisher M."/>
        </authorList>
    </citation>
    <scope>NUCLEOTIDE SEQUENCE [LARGE SCALE GENOMIC DNA]</scope>
    <source>
        <strain evidence="6 7">2016Iso1</strain>
    </source>
</reference>
<name>A0A2N5ENK4_9GAMM</name>
<keyword evidence="7" id="KW-1185">Reference proteome</keyword>
<dbReference type="InterPro" id="IPR036390">
    <property type="entry name" value="WH_DNA-bd_sf"/>
</dbReference>
<dbReference type="Gene3D" id="1.10.10.10">
    <property type="entry name" value="Winged helix-like DNA-binding domain superfamily/Winged helix DNA-binding domain"/>
    <property type="match status" value="1"/>
</dbReference>
<dbReference type="InterPro" id="IPR000847">
    <property type="entry name" value="LysR_HTH_N"/>
</dbReference>
<dbReference type="GO" id="GO:0003700">
    <property type="term" value="F:DNA-binding transcription factor activity"/>
    <property type="evidence" value="ECO:0007669"/>
    <property type="project" value="InterPro"/>
</dbReference>
<evidence type="ECO:0000313" key="7">
    <source>
        <dbReference type="Proteomes" id="UP000234626"/>
    </source>
</evidence>
<comment type="caution">
    <text evidence="6">The sequence shown here is derived from an EMBL/GenBank/DDBJ whole genome shotgun (WGS) entry which is preliminary data.</text>
</comment>
<dbReference type="Proteomes" id="UP000234626">
    <property type="component" value="Unassembled WGS sequence"/>
</dbReference>
<evidence type="ECO:0000259" key="5">
    <source>
        <dbReference type="PROSITE" id="PS50931"/>
    </source>
</evidence>
<gene>
    <name evidence="6" type="ORF">CYR34_10135</name>
</gene>
<evidence type="ECO:0000313" key="6">
    <source>
        <dbReference type="EMBL" id="PLR50247.1"/>
    </source>
</evidence>
<dbReference type="AlphaFoldDB" id="A0A2N5ENK4"/>
<dbReference type="InterPro" id="IPR036388">
    <property type="entry name" value="WH-like_DNA-bd_sf"/>
</dbReference>
<dbReference type="Gene3D" id="3.40.190.290">
    <property type="match status" value="1"/>
</dbReference>
<evidence type="ECO:0000256" key="4">
    <source>
        <dbReference type="ARBA" id="ARBA00023163"/>
    </source>
</evidence>
<dbReference type="SUPFAM" id="SSF53850">
    <property type="entry name" value="Periplasmic binding protein-like II"/>
    <property type="match status" value="1"/>
</dbReference>
<dbReference type="PANTHER" id="PTHR30537:SF3">
    <property type="entry name" value="TRANSCRIPTIONAL REGULATORY PROTEIN"/>
    <property type="match status" value="1"/>
</dbReference>
<dbReference type="PROSITE" id="PS50931">
    <property type="entry name" value="HTH_LYSR"/>
    <property type="match status" value="1"/>
</dbReference>
<accession>A0A2N5ENK4</accession>
<dbReference type="EMBL" id="PJZK01000008">
    <property type="protein sequence ID" value="PLR50247.1"/>
    <property type="molecule type" value="Genomic_DNA"/>
</dbReference>
<protein>
    <submittedName>
        <fullName evidence="6">LysR family transcriptional regulator</fullName>
    </submittedName>
</protein>
<feature type="domain" description="HTH lysR-type" evidence="5">
    <location>
        <begin position="2"/>
        <end position="59"/>
    </location>
</feature>
<evidence type="ECO:0000256" key="1">
    <source>
        <dbReference type="ARBA" id="ARBA00009437"/>
    </source>
</evidence>
<evidence type="ECO:0000256" key="3">
    <source>
        <dbReference type="ARBA" id="ARBA00023125"/>
    </source>
</evidence>
<sequence>MFDWEDLRYFSTFAQTGSLASAARKLGVDHATVARRIASLEASVNLRLVDRRPRSYTLTEDGRQVARYGDQMSDSAYSLERFSGAEQGVVEGDVVIAAPHVFMGNLIAPHIGSFYKQYPRIRLSLTGTKERLSLARREADITLGLVRPVESAVITRRLGQVSFTLYGSAGYLASGQELSVIAYDDSVADTPQQAWLKKHCAGRPVVFFSNDLRIQAITAAGHAGIALLPDYLAKEYHLVPVQPDGPVLTQDIWMSVHKDVRHARHITPVMDFLNSCIEPAYGL</sequence>
<dbReference type="OrthoDB" id="570111at2"/>
<dbReference type="GO" id="GO:0043565">
    <property type="term" value="F:sequence-specific DNA binding"/>
    <property type="evidence" value="ECO:0007669"/>
    <property type="project" value="TreeGrafter"/>
</dbReference>
<organism evidence="6 7">
    <name type="scientific">Chimaeribacter arupi</name>
    <dbReference type="NCBI Taxonomy" id="2060066"/>
    <lineage>
        <taxon>Bacteria</taxon>
        <taxon>Pseudomonadati</taxon>
        <taxon>Pseudomonadota</taxon>
        <taxon>Gammaproteobacteria</taxon>
        <taxon>Enterobacterales</taxon>
        <taxon>Yersiniaceae</taxon>
        <taxon>Chimaeribacter</taxon>
    </lineage>
</organism>
<evidence type="ECO:0000256" key="2">
    <source>
        <dbReference type="ARBA" id="ARBA00023015"/>
    </source>
</evidence>